<evidence type="ECO:0000256" key="3">
    <source>
        <dbReference type="ARBA" id="ARBA00022618"/>
    </source>
</evidence>
<keyword evidence="5 8" id="KW-0342">GTP-binding</keyword>
<dbReference type="GO" id="GO:0005525">
    <property type="term" value="F:GTP binding"/>
    <property type="evidence" value="ECO:0007669"/>
    <property type="project" value="UniProtKB-UniRule"/>
</dbReference>
<dbReference type="SUPFAM" id="SSF55307">
    <property type="entry name" value="Tubulin C-terminal domain-like"/>
    <property type="match status" value="1"/>
</dbReference>
<dbReference type="RefSeq" id="WP_117521028.1">
    <property type="nucleotide sequence ID" value="NZ_QVEU01000002.1"/>
</dbReference>
<dbReference type="InterPro" id="IPR020805">
    <property type="entry name" value="Cell_div_FtsZ_CS"/>
</dbReference>
<proteinExistence type="inferred from homology"/>
<evidence type="ECO:0000259" key="12">
    <source>
        <dbReference type="SMART" id="SM00864"/>
    </source>
</evidence>
<dbReference type="InterPro" id="IPR024757">
    <property type="entry name" value="FtsZ_C"/>
</dbReference>
<keyword evidence="6 8" id="KW-0717">Septation</keyword>
<organism evidence="14 15">
    <name type="scientific">Anaerococcus nagyae</name>
    <dbReference type="NCBI Taxonomy" id="1755241"/>
    <lineage>
        <taxon>Bacteria</taxon>
        <taxon>Bacillati</taxon>
        <taxon>Bacillota</taxon>
        <taxon>Tissierellia</taxon>
        <taxon>Tissierellales</taxon>
        <taxon>Peptoniphilaceae</taxon>
        <taxon>Anaerococcus</taxon>
    </lineage>
</organism>
<dbReference type="InterPro" id="IPR036525">
    <property type="entry name" value="Tubulin/FtsZ_GTPase_sf"/>
</dbReference>
<keyword evidence="15" id="KW-1185">Reference proteome</keyword>
<protein>
    <recommendedName>
        <fullName evidence="8 9">Cell division protein FtsZ</fullName>
    </recommendedName>
</protein>
<gene>
    <name evidence="8 14" type="primary">ftsZ</name>
    <name evidence="14" type="ORF">DXA39_03485</name>
</gene>
<keyword evidence="2 8" id="KW-0963">Cytoplasm</keyword>
<dbReference type="PROSITE" id="PS01134">
    <property type="entry name" value="FTSZ_1"/>
    <property type="match status" value="1"/>
</dbReference>
<dbReference type="SMART" id="SM00865">
    <property type="entry name" value="Tubulin_C"/>
    <property type="match status" value="1"/>
</dbReference>
<dbReference type="GO" id="GO:0005737">
    <property type="term" value="C:cytoplasm"/>
    <property type="evidence" value="ECO:0007669"/>
    <property type="project" value="UniProtKB-SubCell"/>
</dbReference>
<feature type="binding site" evidence="8">
    <location>
        <position position="145"/>
    </location>
    <ligand>
        <name>GTP</name>
        <dbReference type="ChEBI" id="CHEBI:37565"/>
    </ligand>
</feature>
<evidence type="ECO:0000313" key="14">
    <source>
        <dbReference type="EMBL" id="RGB77289.1"/>
    </source>
</evidence>
<dbReference type="SUPFAM" id="SSF52490">
    <property type="entry name" value="Tubulin nucleotide-binding domain-like"/>
    <property type="match status" value="1"/>
</dbReference>
<feature type="compositionally biased region" description="Basic and acidic residues" evidence="11">
    <location>
        <begin position="339"/>
        <end position="358"/>
    </location>
</feature>
<dbReference type="CDD" id="cd02201">
    <property type="entry name" value="FtsZ_type1"/>
    <property type="match status" value="1"/>
</dbReference>
<dbReference type="NCBIfam" id="TIGR00065">
    <property type="entry name" value="ftsZ"/>
    <property type="match status" value="1"/>
</dbReference>
<feature type="binding site" evidence="8">
    <location>
        <begin position="23"/>
        <end position="27"/>
    </location>
    <ligand>
        <name>GTP</name>
        <dbReference type="ChEBI" id="CHEBI:37565"/>
    </ligand>
</feature>
<comment type="caution">
    <text evidence="14">The sequence shown here is derived from an EMBL/GenBank/DDBJ whole genome shotgun (WGS) entry which is preliminary data.</text>
</comment>
<evidence type="ECO:0000256" key="2">
    <source>
        <dbReference type="ARBA" id="ARBA00022490"/>
    </source>
</evidence>
<feature type="binding site" evidence="8">
    <location>
        <position position="189"/>
    </location>
    <ligand>
        <name>GTP</name>
        <dbReference type="ChEBI" id="CHEBI:37565"/>
    </ligand>
</feature>
<keyword evidence="3 8" id="KW-0132">Cell division</keyword>
<dbReference type="OrthoDB" id="9813375at2"/>
<dbReference type="GO" id="GO:0003924">
    <property type="term" value="F:GTPase activity"/>
    <property type="evidence" value="ECO:0007669"/>
    <property type="project" value="UniProtKB-UniRule"/>
</dbReference>
<evidence type="ECO:0000256" key="10">
    <source>
        <dbReference type="RuleBase" id="RU000631"/>
    </source>
</evidence>
<feature type="binding site" evidence="8">
    <location>
        <begin position="110"/>
        <end position="112"/>
    </location>
    <ligand>
        <name>GTP</name>
        <dbReference type="ChEBI" id="CHEBI:37565"/>
    </ligand>
</feature>
<sequence>MANINMENDNNSLAKIKVIGVGGGGNNAISRMRDNGLSGVEFVAVNTDLQTLQESNADIRLQIGEKLTRGLGAGANPSVGEKAAEESKNDITEALKGSDMVFITAGMGGGTGTGAAPVVASVAKEMDILTVGVVTKPFTFEGRKRQSQAEGGIEKLKENVDTLITIPNDRLLQIVEKRTSMVDAFKLADQVLMDAVSGISELIAIPNVINLDFADVESIMSDQGIAHMGIGRAAGENRAVDAAKAAINSPLLETSIEGAKAVLLNVTAAEVGLMEANEAAELIRDNIDSDANIIFGVGSDESLGEEIKITVIATGFDNQGRPSSSRATAGEMNAPTRTNRQEFESNNRNSRQFEEKRTNKNPFDDIDLPDFLK</sequence>
<dbReference type="PRINTS" id="PR00423">
    <property type="entry name" value="CELLDVISFTSZ"/>
</dbReference>
<dbReference type="InterPro" id="IPR008280">
    <property type="entry name" value="Tub_FtsZ_C"/>
</dbReference>
<dbReference type="Pfam" id="PF00091">
    <property type="entry name" value="Tubulin"/>
    <property type="match status" value="1"/>
</dbReference>
<feature type="compositionally biased region" description="Acidic residues" evidence="11">
    <location>
        <begin position="364"/>
        <end position="373"/>
    </location>
</feature>
<dbReference type="InterPro" id="IPR045061">
    <property type="entry name" value="FtsZ/CetZ"/>
</dbReference>
<comment type="function">
    <text evidence="8 10">Essential cell division protein that forms a contractile ring structure (Z ring) at the future cell division site. The regulation of the ring assembly controls the timing and the location of cell division. One of the functions of the FtsZ ring is to recruit other cell division proteins to the septum to produce a new cell wall between the dividing cells. Binds GTP and shows GTPase activity.</text>
</comment>
<evidence type="ECO:0000256" key="7">
    <source>
        <dbReference type="ARBA" id="ARBA00023306"/>
    </source>
</evidence>
<dbReference type="GO" id="GO:0051258">
    <property type="term" value="P:protein polymerization"/>
    <property type="evidence" value="ECO:0007669"/>
    <property type="project" value="UniProtKB-UniRule"/>
</dbReference>
<comment type="subunit">
    <text evidence="8">Homodimer. Polymerizes to form a dynamic ring structure in a strictly GTP-dependent manner. Interacts directly with several other division proteins.</text>
</comment>
<dbReference type="InterPro" id="IPR018316">
    <property type="entry name" value="Tubulin/FtsZ_2-layer-sand-dom"/>
</dbReference>
<dbReference type="PANTHER" id="PTHR30314:SF3">
    <property type="entry name" value="MITOCHONDRIAL DIVISION PROTEIN FSZA"/>
    <property type="match status" value="1"/>
</dbReference>
<evidence type="ECO:0000256" key="11">
    <source>
        <dbReference type="SAM" id="MobiDB-lite"/>
    </source>
</evidence>
<evidence type="ECO:0000313" key="15">
    <source>
        <dbReference type="Proteomes" id="UP000261011"/>
    </source>
</evidence>
<dbReference type="HAMAP" id="MF_00909">
    <property type="entry name" value="FtsZ"/>
    <property type="match status" value="1"/>
</dbReference>
<dbReference type="GO" id="GO:0043093">
    <property type="term" value="P:FtsZ-dependent cytokinesis"/>
    <property type="evidence" value="ECO:0007669"/>
    <property type="project" value="UniProtKB-UniRule"/>
</dbReference>
<evidence type="ECO:0000256" key="8">
    <source>
        <dbReference type="HAMAP-Rule" id="MF_00909"/>
    </source>
</evidence>
<feature type="binding site" evidence="8">
    <location>
        <position position="141"/>
    </location>
    <ligand>
        <name>GTP</name>
        <dbReference type="ChEBI" id="CHEBI:37565"/>
    </ligand>
</feature>
<evidence type="ECO:0000256" key="4">
    <source>
        <dbReference type="ARBA" id="ARBA00022741"/>
    </source>
</evidence>
<evidence type="ECO:0000259" key="13">
    <source>
        <dbReference type="SMART" id="SM00865"/>
    </source>
</evidence>
<name>A0A3E2TK21_9FIRM</name>
<feature type="compositionally biased region" description="Polar residues" evidence="11">
    <location>
        <begin position="318"/>
        <end position="327"/>
    </location>
</feature>
<keyword evidence="7 8" id="KW-0131">Cell cycle</keyword>
<feature type="domain" description="Tubulin/FtsZ 2-layer sandwich" evidence="13">
    <location>
        <begin position="209"/>
        <end position="325"/>
    </location>
</feature>
<comment type="subcellular location">
    <subcellularLocation>
        <location evidence="8">Cytoplasm</location>
    </subcellularLocation>
    <text evidence="8">Assembles at midcell at the inner surface of the cytoplasmic membrane.</text>
</comment>
<reference evidence="14 15" key="1">
    <citation type="submission" date="2018-08" db="EMBL/GenBank/DDBJ databases">
        <title>A genome reference for cultivated species of the human gut microbiota.</title>
        <authorList>
            <person name="Zou Y."/>
            <person name="Xue W."/>
            <person name="Luo G."/>
        </authorList>
    </citation>
    <scope>NUCLEOTIDE SEQUENCE [LARGE SCALE GENOMIC DNA]</scope>
    <source>
        <strain evidence="14 15">OF01-3</strain>
    </source>
</reference>
<dbReference type="Proteomes" id="UP000261011">
    <property type="component" value="Unassembled WGS sequence"/>
</dbReference>
<evidence type="ECO:0000256" key="6">
    <source>
        <dbReference type="ARBA" id="ARBA00023210"/>
    </source>
</evidence>
<dbReference type="SMART" id="SM00864">
    <property type="entry name" value="Tubulin"/>
    <property type="match status" value="1"/>
</dbReference>
<dbReference type="InterPro" id="IPR000158">
    <property type="entry name" value="Cell_div_FtsZ"/>
</dbReference>
<comment type="similarity">
    <text evidence="1 8 10">Belongs to the FtsZ family.</text>
</comment>
<dbReference type="GO" id="GO:0000917">
    <property type="term" value="P:division septum assembly"/>
    <property type="evidence" value="ECO:0007669"/>
    <property type="project" value="UniProtKB-KW"/>
</dbReference>
<dbReference type="Gene3D" id="3.30.1330.20">
    <property type="entry name" value="Tubulin/FtsZ, C-terminal domain"/>
    <property type="match status" value="1"/>
</dbReference>
<feature type="region of interest" description="Disordered" evidence="11">
    <location>
        <begin position="318"/>
        <end position="373"/>
    </location>
</feature>
<dbReference type="PANTHER" id="PTHR30314">
    <property type="entry name" value="CELL DIVISION PROTEIN FTSZ-RELATED"/>
    <property type="match status" value="1"/>
</dbReference>
<accession>A0A3E2TK21</accession>
<evidence type="ECO:0000256" key="9">
    <source>
        <dbReference type="NCBIfam" id="TIGR00065"/>
    </source>
</evidence>
<feature type="domain" description="Tubulin/FtsZ GTPase" evidence="12">
    <location>
        <begin position="15"/>
        <end position="207"/>
    </location>
</feature>
<dbReference type="FunFam" id="3.40.50.1440:FF:000023">
    <property type="entry name" value="Cell division protein FtsZ"/>
    <property type="match status" value="1"/>
</dbReference>
<dbReference type="EMBL" id="QVEU01000002">
    <property type="protein sequence ID" value="RGB77289.1"/>
    <property type="molecule type" value="Genomic_DNA"/>
</dbReference>
<dbReference type="PROSITE" id="PS01135">
    <property type="entry name" value="FTSZ_2"/>
    <property type="match status" value="1"/>
</dbReference>
<evidence type="ECO:0000256" key="1">
    <source>
        <dbReference type="ARBA" id="ARBA00009690"/>
    </source>
</evidence>
<dbReference type="Gene3D" id="3.40.50.1440">
    <property type="entry name" value="Tubulin/FtsZ, GTPase domain"/>
    <property type="match status" value="1"/>
</dbReference>
<dbReference type="GO" id="GO:0032153">
    <property type="term" value="C:cell division site"/>
    <property type="evidence" value="ECO:0007669"/>
    <property type="project" value="UniProtKB-UniRule"/>
</dbReference>
<dbReference type="InterPro" id="IPR037103">
    <property type="entry name" value="Tubulin/FtsZ-like_C"/>
</dbReference>
<evidence type="ECO:0000256" key="5">
    <source>
        <dbReference type="ARBA" id="ARBA00023134"/>
    </source>
</evidence>
<keyword evidence="4 8" id="KW-0547">Nucleotide-binding</keyword>
<dbReference type="Pfam" id="PF12327">
    <property type="entry name" value="FtsZ_C"/>
    <property type="match status" value="1"/>
</dbReference>
<dbReference type="InterPro" id="IPR003008">
    <property type="entry name" value="Tubulin_FtsZ_GTPase"/>
</dbReference>
<dbReference type="AlphaFoldDB" id="A0A3E2TK21"/>